<reference evidence="2" key="1">
    <citation type="submission" date="2022-12" db="EMBL/GenBank/DDBJ databases">
        <title>Draft genome assemblies for two species of Escallonia (Escalloniales).</title>
        <authorList>
            <person name="Chanderbali A."/>
            <person name="Dervinis C."/>
            <person name="Anghel I."/>
            <person name="Soltis D."/>
            <person name="Soltis P."/>
            <person name="Zapata F."/>
        </authorList>
    </citation>
    <scope>NUCLEOTIDE SEQUENCE</scope>
    <source>
        <strain evidence="2">UCBG64.0493</strain>
        <tissue evidence="2">Leaf</tissue>
    </source>
</reference>
<sequence>MKKHKSEPLSYEEAAKEKKWRNAMDEEIQSIEKKNMWELTTLPKDQKEIGVKWVYKAKKNAIGEVERYKAMLVAK</sequence>
<proteinExistence type="predicted"/>
<keyword evidence="3" id="KW-1185">Reference proteome</keyword>
<name>A0AA89ASW6_9ASTE</name>
<evidence type="ECO:0000259" key="1">
    <source>
        <dbReference type="Pfam" id="PF07727"/>
    </source>
</evidence>
<accession>A0AA89ASW6</accession>
<evidence type="ECO:0000313" key="3">
    <source>
        <dbReference type="Proteomes" id="UP001188597"/>
    </source>
</evidence>
<dbReference type="Pfam" id="PF07727">
    <property type="entry name" value="RVT_2"/>
    <property type="match status" value="1"/>
</dbReference>
<gene>
    <name evidence="2" type="ORF">RJ639_007408</name>
</gene>
<feature type="domain" description="Reverse transcriptase Ty1/copia-type" evidence="1">
    <location>
        <begin position="35"/>
        <end position="75"/>
    </location>
</feature>
<dbReference type="AlphaFoldDB" id="A0AA89ASW6"/>
<protein>
    <recommendedName>
        <fullName evidence="1">Reverse transcriptase Ty1/copia-type domain-containing protein</fullName>
    </recommendedName>
</protein>
<dbReference type="InterPro" id="IPR013103">
    <property type="entry name" value="RVT_2"/>
</dbReference>
<evidence type="ECO:0000313" key="2">
    <source>
        <dbReference type="EMBL" id="KAK3015599.1"/>
    </source>
</evidence>
<comment type="caution">
    <text evidence="2">The sequence shown here is derived from an EMBL/GenBank/DDBJ whole genome shotgun (WGS) entry which is preliminary data.</text>
</comment>
<dbReference type="EMBL" id="JAVXUP010001133">
    <property type="protein sequence ID" value="KAK3015599.1"/>
    <property type="molecule type" value="Genomic_DNA"/>
</dbReference>
<organism evidence="2 3">
    <name type="scientific">Escallonia herrerae</name>
    <dbReference type="NCBI Taxonomy" id="1293975"/>
    <lineage>
        <taxon>Eukaryota</taxon>
        <taxon>Viridiplantae</taxon>
        <taxon>Streptophyta</taxon>
        <taxon>Embryophyta</taxon>
        <taxon>Tracheophyta</taxon>
        <taxon>Spermatophyta</taxon>
        <taxon>Magnoliopsida</taxon>
        <taxon>eudicotyledons</taxon>
        <taxon>Gunneridae</taxon>
        <taxon>Pentapetalae</taxon>
        <taxon>asterids</taxon>
        <taxon>campanulids</taxon>
        <taxon>Escalloniales</taxon>
        <taxon>Escalloniaceae</taxon>
        <taxon>Escallonia</taxon>
    </lineage>
</organism>
<dbReference type="Proteomes" id="UP001188597">
    <property type="component" value="Unassembled WGS sequence"/>
</dbReference>